<dbReference type="Pfam" id="PF16118">
    <property type="entry name" value="DUF4834"/>
    <property type="match status" value="1"/>
</dbReference>
<keyword evidence="4" id="KW-1185">Reference proteome</keyword>
<dbReference type="EMBL" id="RBKU01000001">
    <property type="protein sequence ID" value="RKR81493.1"/>
    <property type="molecule type" value="Genomic_DNA"/>
</dbReference>
<evidence type="ECO:0000256" key="1">
    <source>
        <dbReference type="SAM" id="MobiDB-lite"/>
    </source>
</evidence>
<feature type="compositionally biased region" description="Acidic residues" evidence="1">
    <location>
        <begin position="75"/>
        <end position="86"/>
    </location>
</feature>
<keyword evidence="2" id="KW-0812">Transmembrane</keyword>
<evidence type="ECO:0000313" key="4">
    <source>
        <dbReference type="Proteomes" id="UP000268007"/>
    </source>
</evidence>
<gene>
    <name evidence="3" type="ORF">BDD43_1640</name>
</gene>
<dbReference type="AlphaFoldDB" id="A0A495IYA7"/>
<name>A0A495IYA7_9SPHI</name>
<protein>
    <submittedName>
        <fullName evidence="3">Uncharacterized protein DUF4834</fullName>
    </submittedName>
</protein>
<evidence type="ECO:0000256" key="2">
    <source>
        <dbReference type="SAM" id="Phobius"/>
    </source>
</evidence>
<keyword evidence="2" id="KW-0472">Membrane</keyword>
<feature type="transmembrane region" description="Helical" evidence="2">
    <location>
        <begin position="7"/>
        <end position="30"/>
    </location>
</feature>
<proteinExistence type="predicted"/>
<feature type="compositionally biased region" description="Polar residues" evidence="1">
    <location>
        <begin position="47"/>
        <end position="56"/>
    </location>
</feature>
<sequence>MSAIIEFFLILMLAYYGIRGLIRLALPMLFQSVVNKAQQQGGQQQQYNSGKQSRNAEGSVRVDKAPKSKSAIPDSEGDYIDYEEIK</sequence>
<evidence type="ECO:0000313" key="3">
    <source>
        <dbReference type="EMBL" id="RKR81493.1"/>
    </source>
</evidence>
<feature type="region of interest" description="Disordered" evidence="1">
    <location>
        <begin position="41"/>
        <end position="86"/>
    </location>
</feature>
<dbReference type="InterPro" id="IPR032272">
    <property type="entry name" value="DUF4834"/>
</dbReference>
<accession>A0A495IYA7</accession>
<dbReference type="Proteomes" id="UP000268007">
    <property type="component" value="Unassembled WGS sequence"/>
</dbReference>
<comment type="caution">
    <text evidence="3">The sequence shown here is derived from an EMBL/GenBank/DDBJ whole genome shotgun (WGS) entry which is preliminary data.</text>
</comment>
<dbReference type="OrthoDB" id="799376at2"/>
<keyword evidence="2" id="KW-1133">Transmembrane helix</keyword>
<organism evidence="3 4">
    <name type="scientific">Mucilaginibacter gracilis</name>
    <dbReference type="NCBI Taxonomy" id="423350"/>
    <lineage>
        <taxon>Bacteria</taxon>
        <taxon>Pseudomonadati</taxon>
        <taxon>Bacteroidota</taxon>
        <taxon>Sphingobacteriia</taxon>
        <taxon>Sphingobacteriales</taxon>
        <taxon>Sphingobacteriaceae</taxon>
        <taxon>Mucilaginibacter</taxon>
    </lineage>
</organism>
<reference evidence="3 4" key="1">
    <citation type="submission" date="2018-10" db="EMBL/GenBank/DDBJ databases">
        <title>Genomic Encyclopedia of Archaeal and Bacterial Type Strains, Phase II (KMG-II): from individual species to whole genera.</title>
        <authorList>
            <person name="Goeker M."/>
        </authorList>
    </citation>
    <scope>NUCLEOTIDE SEQUENCE [LARGE SCALE GENOMIC DNA]</scope>
    <source>
        <strain evidence="3 4">DSM 18602</strain>
    </source>
</reference>
<dbReference type="RefSeq" id="WP_121197187.1">
    <property type="nucleotide sequence ID" value="NZ_RBKU01000001.1"/>
</dbReference>